<dbReference type="EMBL" id="CP092109">
    <property type="protein sequence ID" value="UWZ79530.1"/>
    <property type="molecule type" value="Genomic_DNA"/>
</dbReference>
<gene>
    <name evidence="1" type="ORF">L9S41_17890</name>
</gene>
<evidence type="ECO:0000313" key="2">
    <source>
        <dbReference type="Proteomes" id="UP001060414"/>
    </source>
</evidence>
<dbReference type="Proteomes" id="UP001060414">
    <property type="component" value="Chromosome"/>
</dbReference>
<proteinExistence type="predicted"/>
<evidence type="ECO:0000313" key="1">
    <source>
        <dbReference type="EMBL" id="UWZ79530.1"/>
    </source>
</evidence>
<reference evidence="1" key="1">
    <citation type="journal article" date="2022" name="Environ. Microbiol.">
        <title>Geoalkalibacter halelectricus SAP #1 sp. nov. possessing extracellular electron transfer and mineral#reducing capabilities from a haloalkaline environment.</title>
        <authorList>
            <person name="Yadav S."/>
            <person name="Singh R."/>
            <person name="Sundharam S.S."/>
            <person name="Chaudhary S."/>
            <person name="Krishnamurthi S."/>
            <person name="Patil S.A."/>
        </authorList>
    </citation>
    <scope>NUCLEOTIDE SEQUENCE</scope>
    <source>
        <strain evidence="1">SAP-1</strain>
    </source>
</reference>
<organism evidence="1 2">
    <name type="scientific">Geoalkalibacter halelectricus</name>
    <dbReference type="NCBI Taxonomy" id="2847045"/>
    <lineage>
        <taxon>Bacteria</taxon>
        <taxon>Pseudomonadati</taxon>
        <taxon>Thermodesulfobacteriota</taxon>
        <taxon>Desulfuromonadia</taxon>
        <taxon>Desulfuromonadales</taxon>
        <taxon>Geoalkalibacteraceae</taxon>
        <taxon>Geoalkalibacter</taxon>
    </lineage>
</organism>
<keyword evidence="2" id="KW-1185">Reference proteome</keyword>
<dbReference type="RefSeq" id="WP_260747882.1">
    <property type="nucleotide sequence ID" value="NZ_CP092109.1"/>
</dbReference>
<sequence>MFRISVHGSIISSIVLLIFLFSANGLLFGSHAAKEIFSGAAGIACEDHDFASGCELHSSSHHHGHDHHSHNGTECCGTHGNHSHDFRSVQPLIVSPSLSSSQHRFFDIAVFLPEVYLERFIPPQNRA</sequence>
<protein>
    <submittedName>
        <fullName evidence="1">Uncharacterized protein</fullName>
    </submittedName>
</protein>
<name>A0ABY5ZK59_9BACT</name>
<accession>A0ABY5ZK59</accession>